<name>A0ACB6YZA2_THEGA</name>
<dbReference type="EMBL" id="MU118451">
    <property type="protein sequence ID" value="KAF9642480.1"/>
    <property type="molecule type" value="Genomic_DNA"/>
</dbReference>
<organism evidence="1 2">
    <name type="scientific">Thelephora ganbajun</name>
    <name type="common">Ganba fungus</name>
    <dbReference type="NCBI Taxonomy" id="370292"/>
    <lineage>
        <taxon>Eukaryota</taxon>
        <taxon>Fungi</taxon>
        <taxon>Dikarya</taxon>
        <taxon>Basidiomycota</taxon>
        <taxon>Agaricomycotina</taxon>
        <taxon>Agaricomycetes</taxon>
        <taxon>Thelephorales</taxon>
        <taxon>Thelephoraceae</taxon>
        <taxon>Thelephora</taxon>
    </lineage>
</organism>
<evidence type="ECO:0000313" key="2">
    <source>
        <dbReference type="Proteomes" id="UP000886501"/>
    </source>
</evidence>
<reference evidence="1" key="2">
    <citation type="journal article" date="2020" name="Nat. Commun.">
        <title>Large-scale genome sequencing of mycorrhizal fungi provides insights into the early evolution of symbiotic traits.</title>
        <authorList>
            <person name="Miyauchi S."/>
            <person name="Kiss E."/>
            <person name="Kuo A."/>
            <person name="Drula E."/>
            <person name="Kohler A."/>
            <person name="Sanchez-Garcia M."/>
            <person name="Morin E."/>
            <person name="Andreopoulos B."/>
            <person name="Barry K.W."/>
            <person name="Bonito G."/>
            <person name="Buee M."/>
            <person name="Carver A."/>
            <person name="Chen C."/>
            <person name="Cichocki N."/>
            <person name="Clum A."/>
            <person name="Culley D."/>
            <person name="Crous P.W."/>
            <person name="Fauchery L."/>
            <person name="Girlanda M."/>
            <person name="Hayes R.D."/>
            <person name="Keri Z."/>
            <person name="LaButti K."/>
            <person name="Lipzen A."/>
            <person name="Lombard V."/>
            <person name="Magnuson J."/>
            <person name="Maillard F."/>
            <person name="Murat C."/>
            <person name="Nolan M."/>
            <person name="Ohm R.A."/>
            <person name="Pangilinan J."/>
            <person name="Pereira M.F."/>
            <person name="Perotto S."/>
            <person name="Peter M."/>
            <person name="Pfister S."/>
            <person name="Riley R."/>
            <person name="Sitrit Y."/>
            <person name="Stielow J.B."/>
            <person name="Szollosi G."/>
            <person name="Zifcakova L."/>
            <person name="Stursova M."/>
            <person name="Spatafora J.W."/>
            <person name="Tedersoo L."/>
            <person name="Vaario L.M."/>
            <person name="Yamada A."/>
            <person name="Yan M."/>
            <person name="Wang P."/>
            <person name="Xu J."/>
            <person name="Bruns T."/>
            <person name="Baldrian P."/>
            <person name="Vilgalys R."/>
            <person name="Dunand C."/>
            <person name="Henrissat B."/>
            <person name="Grigoriev I.V."/>
            <person name="Hibbett D."/>
            <person name="Nagy L.G."/>
            <person name="Martin F.M."/>
        </authorList>
    </citation>
    <scope>NUCLEOTIDE SEQUENCE</scope>
    <source>
        <strain evidence="1">P2</strain>
    </source>
</reference>
<gene>
    <name evidence="1" type="ORF">BDM02DRAFT_3193149</name>
</gene>
<proteinExistence type="predicted"/>
<reference evidence="1" key="1">
    <citation type="submission" date="2019-10" db="EMBL/GenBank/DDBJ databases">
        <authorList>
            <consortium name="DOE Joint Genome Institute"/>
            <person name="Kuo A."/>
            <person name="Miyauchi S."/>
            <person name="Kiss E."/>
            <person name="Drula E."/>
            <person name="Kohler A."/>
            <person name="Sanchez-Garcia M."/>
            <person name="Andreopoulos B."/>
            <person name="Barry K.W."/>
            <person name="Bonito G."/>
            <person name="Buee M."/>
            <person name="Carver A."/>
            <person name="Chen C."/>
            <person name="Cichocki N."/>
            <person name="Clum A."/>
            <person name="Culley D."/>
            <person name="Crous P.W."/>
            <person name="Fauchery L."/>
            <person name="Girlanda M."/>
            <person name="Hayes R."/>
            <person name="Keri Z."/>
            <person name="Labutti K."/>
            <person name="Lipzen A."/>
            <person name="Lombard V."/>
            <person name="Magnuson J."/>
            <person name="Maillard F."/>
            <person name="Morin E."/>
            <person name="Murat C."/>
            <person name="Nolan M."/>
            <person name="Ohm R."/>
            <person name="Pangilinan J."/>
            <person name="Pereira M."/>
            <person name="Perotto S."/>
            <person name="Peter M."/>
            <person name="Riley R."/>
            <person name="Sitrit Y."/>
            <person name="Stielow B."/>
            <person name="Szollosi G."/>
            <person name="Zifcakova L."/>
            <person name="Stursova M."/>
            <person name="Spatafora J.W."/>
            <person name="Tedersoo L."/>
            <person name="Vaario L.-M."/>
            <person name="Yamada A."/>
            <person name="Yan M."/>
            <person name="Wang P."/>
            <person name="Xu J."/>
            <person name="Bruns T."/>
            <person name="Baldrian P."/>
            <person name="Vilgalys R."/>
            <person name="Henrissat B."/>
            <person name="Grigoriev I.V."/>
            <person name="Hibbett D."/>
            <person name="Nagy L.G."/>
            <person name="Martin F.M."/>
        </authorList>
    </citation>
    <scope>NUCLEOTIDE SEQUENCE</scope>
    <source>
        <strain evidence="1">P2</strain>
    </source>
</reference>
<protein>
    <submittedName>
        <fullName evidence="1">Uncharacterized protein</fullName>
    </submittedName>
</protein>
<evidence type="ECO:0000313" key="1">
    <source>
        <dbReference type="EMBL" id="KAF9642480.1"/>
    </source>
</evidence>
<comment type="caution">
    <text evidence="1">The sequence shown here is derived from an EMBL/GenBank/DDBJ whole genome shotgun (WGS) entry which is preliminary data.</text>
</comment>
<dbReference type="Proteomes" id="UP000886501">
    <property type="component" value="Unassembled WGS sequence"/>
</dbReference>
<sequence>MFIAVDSTITVEIQEPSGSWEKCTITSGAIIFLSVVTIENVFQIHFTYDPLPPTNLAHIIPSPNNIKGHKSDTLLLPDLPEGPPSPGTPNVGVIHQGLLKALERPSYLKGNEFLAYVRTLYTTPDESHSITKKMGKQVLVPSIPKGPLRKGGDAPASPITLTGILEEYLKREEDKVFSNHNTFWHHFMYGLVLSCSIFGSMLISAVDNEVINRRMMTKRGLDGSRDSSRVHD</sequence>
<keyword evidence="2" id="KW-1185">Reference proteome</keyword>
<accession>A0ACB6YZA2</accession>